<organism evidence="7">
    <name type="scientific">Chromera velia CCMP2878</name>
    <dbReference type="NCBI Taxonomy" id="1169474"/>
    <lineage>
        <taxon>Eukaryota</taxon>
        <taxon>Sar</taxon>
        <taxon>Alveolata</taxon>
        <taxon>Colpodellida</taxon>
        <taxon>Chromeraceae</taxon>
        <taxon>Chromera</taxon>
    </lineage>
</organism>
<evidence type="ECO:0000256" key="5">
    <source>
        <dbReference type="SAM" id="MobiDB-lite"/>
    </source>
</evidence>
<feature type="domain" description="Peptide methionine sulphoxide reductase MsrA" evidence="6">
    <location>
        <begin position="33"/>
        <end position="187"/>
    </location>
</feature>
<dbReference type="PANTHER" id="PTHR43774:SF1">
    <property type="entry name" value="PEPTIDE METHIONINE SULFOXIDE REDUCTASE MSRA 2"/>
    <property type="match status" value="1"/>
</dbReference>
<feature type="region of interest" description="Disordered" evidence="5">
    <location>
        <begin position="1"/>
        <end position="23"/>
    </location>
</feature>
<evidence type="ECO:0000256" key="4">
    <source>
        <dbReference type="ARBA" id="ARBA00030643"/>
    </source>
</evidence>
<dbReference type="PhylomeDB" id="A0A0G4HI25"/>
<sequence>MGANPSSGKMSEKPAMSANPVPGAGSGGDVEVATFAGGCFWGLERWFRKEFGDALKSTAVGYVGGSGPAEYRAVCSGTTGYAEAIQIEFFPSKTSYKALLEYFFKIHDPTTLNRQGNDVGTQYRSGIWTHSPDQKEVAQQVKAEMASKWASKGPIVTEIVDGQPEDFKMGEEYHQLYLEKNPGGYCNHMPRW</sequence>
<dbReference type="InterPro" id="IPR002569">
    <property type="entry name" value="Met_Sox_Rdtase_MsrA_dom"/>
</dbReference>
<reference evidence="7" key="1">
    <citation type="submission" date="2014-11" db="EMBL/GenBank/DDBJ databases">
        <authorList>
            <person name="Otto D Thomas"/>
            <person name="Naeem Raeece"/>
        </authorList>
    </citation>
    <scope>NUCLEOTIDE SEQUENCE</scope>
</reference>
<evidence type="ECO:0000256" key="3">
    <source>
        <dbReference type="ARBA" id="ARBA00023002"/>
    </source>
</evidence>
<dbReference type="NCBIfam" id="TIGR00401">
    <property type="entry name" value="msrA"/>
    <property type="match status" value="1"/>
</dbReference>
<evidence type="ECO:0000313" key="7">
    <source>
        <dbReference type="EMBL" id="CEM43641.1"/>
    </source>
</evidence>
<gene>
    <name evidence="7" type="ORF">Cvel_27700</name>
</gene>
<dbReference type="EMBL" id="CDMZ01002734">
    <property type="protein sequence ID" value="CEM43641.1"/>
    <property type="molecule type" value="Genomic_DNA"/>
</dbReference>
<dbReference type="GO" id="GO:0008113">
    <property type="term" value="F:peptide-methionine (S)-S-oxide reductase activity"/>
    <property type="evidence" value="ECO:0007669"/>
    <property type="project" value="UniProtKB-EC"/>
</dbReference>
<evidence type="ECO:0000256" key="2">
    <source>
        <dbReference type="ARBA" id="ARBA00012502"/>
    </source>
</evidence>
<accession>A0A0G4HI25</accession>
<dbReference type="Pfam" id="PF01625">
    <property type="entry name" value="PMSR"/>
    <property type="match status" value="1"/>
</dbReference>
<name>A0A0G4HI25_9ALVE</name>
<evidence type="ECO:0000259" key="6">
    <source>
        <dbReference type="Pfam" id="PF01625"/>
    </source>
</evidence>
<evidence type="ECO:0000256" key="1">
    <source>
        <dbReference type="ARBA" id="ARBA00005591"/>
    </source>
</evidence>
<dbReference type="VEuPathDB" id="CryptoDB:Cvel_27700"/>
<dbReference type="EC" id="1.8.4.11" evidence="2"/>
<dbReference type="InterPro" id="IPR036509">
    <property type="entry name" value="Met_Sox_Rdtase_MsrA_sf"/>
</dbReference>
<dbReference type="AlphaFoldDB" id="A0A0G4HI25"/>
<dbReference type="SUPFAM" id="SSF55068">
    <property type="entry name" value="Peptide methionine sulfoxide reductase"/>
    <property type="match status" value="1"/>
</dbReference>
<dbReference type="HAMAP" id="MF_01401">
    <property type="entry name" value="MsrA"/>
    <property type="match status" value="1"/>
</dbReference>
<dbReference type="PANTHER" id="PTHR43774">
    <property type="entry name" value="PEPTIDE METHIONINE SULFOXIDE REDUCTASE"/>
    <property type="match status" value="1"/>
</dbReference>
<protein>
    <recommendedName>
        <fullName evidence="2">peptide-methionine (S)-S-oxide reductase</fullName>
        <ecNumber evidence="2">1.8.4.11</ecNumber>
    </recommendedName>
    <alternativeName>
        <fullName evidence="4">Peptide-methionine (S)-S-oxide reductase</fullName>
    </alternativeName>
</protein>
<dbReference type="Gene3D" id="3.30.1060.10">
    <property type="entry name" value="Peptide methionine sulphoxide reductase MsrA"/>
    <property type="match status" value="1"/>
</dbReference>
<proteinExistence type="inferred from homology"/>
<comment type="similarity">
    <text evidence="1">Belongs to the MsrA Met sulfoxide reductase family.</text>
</comment>
<keyword evidence="3" id="KW-0560">Oxidoreductase</keyword>